<feature type="compositionally biased region" description="Low complexity" evidence="12">
    <location>
        <begin position="707"/>
        <end position="718"/>
    </location>
</feature>
<dbReference type="SMART" id="SM00826">
    <property type="entry name" value="PKS_DH"/>
    <property type="match status" value="1"/>
</dbReference>
<feature type="region of interest" description="Disordered" evidence="12">
    <location>
        <begin position="2252"/>
        <end position="2271"/>
    </location>
</feature>
<feature type="compositionally biased region" description="Basic and acidic residues" evidence="12">
    <location>
        <begin position="4038"/>
        <end position="4050"/>
    </location>
</feature>
<dbReference type="SMART" id="SM00823">
    <property type="entry name" value="PKS_PP"/>
    <property type="match status" value="3"/>
</dbReference>
<keyword evidence="4" id="KW-0596">Phosphopantetheine</keyword>
<evidence type="ECO:0000256" key="5">
    <source>
        <dbReference type="ARBA" id="ARBA00022490"/>
    </source>
</evidence>
<dbReference type="PROSITE" id="PS50075">
    <property type="entry name" value="CARRIER"/>
    <property type="match status" value="3"/>
</dbReference>
<dbReference type="GO" id="GO:0009403">
    <property type="term" value="P:toxin biosynthetic process"/>
    <property type="evidence" value="ECO:0007669"/>
    <property type="project" value="UniProtKB-ARBA"/>
</dbReference>
<dbReference type="InterPro" id="IPR032821">
    <property type="entry name" value="PKS_assoc"/>
</dbReference>
<comment type="subcellular location">
    <subcellularLocation>
        <location evidence="2">Cytoplasm</location>
    </subcellularLocation>
</comment>
<proteinExistence type="predicted"/>
<dbReference type="Pfam" id="PF08242">
    <property type="entry name" value="Methyltransf_12"/>
    <property type="match status" value="1"/>
</dbReference>
<dbReference type="InterPro" id="IPR013217">
    <property type="entry name" value="Methyltransf_12"/>
</dbReference>
<dbReference type="InterPro" id="IPR016039">
    <property type="entry name" value="Thiolase-like"/>
</dbReference>
<feature type="region of interest" description="N-terminal hotdog fold" evidence="11">
    <location>
        <begin position="3351"/>
        <end position="3470"/>
    </location>
</feature>
<dbReference type="InterPro" id="IPR006162">
    <property type="entry name" value="Ppantetheine_attach_site"/>
</dbReference>
<dbReference type="Gene3D" id="3.10.129.110">
    <property type="entry name" value="Polyketide synthase dehydratase"/>
    <property type="match status" value="1"/>
</dbReference>
<dbReference type="Gene3D" id="3.40.50.150">
    <property type="entry name" value="Vaccinia Virus protein VP39"/>
    <property type="match status" value="1"/>
</dbReference>
<feature type="region of interest" description="Disordered" evidence="12">
    <location>
        <begin position="692"/>
        <end position="733"/>
    </location>
</feature>
<evidence type="ECO:0000313" key="17">
    <source>
        <dbReference type="Proteomes" id="UP000186168"/>
    </source>
</evidence>
<dbReference type="GO" id="GO:0005886">
    <property type="term" value="C:plasma membrane"/>
    <property type="evidence" value="ECO:0007669"/>
    <property type="project" value="TreeGrafter"/>
</dbReference>
<name>A0A1R1SEP9_9ACTN</name>
<dbReference type="CDD" id="cd12116">
    <property type="entry name" value="A_NRPS_Ta1_like"/>
    <property type="match status" value="1"/>
</dbReference>
<dbReference type="Pfam" id="PF00668">
    <property type="entry name" value="Condensation"/>
    <property type="match status" value="1"/>
</dbReference>
<protein>
    <submittedName>
        <fullName evidence="16">NRPS/PKS (OzmH)</fullName>
    </submittedName>
</protein>
<dbReference type="Pfam" id="PF00109">
    <property type="entry name" value="ketoacyl-synt"/>
    <property type="match status" value="2"/>
</dbReference>
<feature type="domain" description="Carrier" evidence="13">
    <location>
        <begin position="4066"/>
        <end position="4139"/>
    </location>
</feature>
<dbReference type="InterPro" id="IPR036736">
    <property type="entry name" value="ACP-like_sf"/>
</dbReference>
<dbReference type="Gene3D" id="3.40.50.980">
    <property type="match status" value="2"/>
</dbReference>
<dbReference type="InterPro" id="IPR023213">
    <property type="entry name" value="CAT-like_dom_sf"/>
</dbReference>
<dbReference type="GO" id="GO:0004312">
    <property type="term" value="F:fatty acid synthase activity"/>
    <property type="evidence" value="ECO:0007669"/>
    <property type="project" value="TreeGrafter"/>
</dbReference>
<dbReference type="InterPro" id="IPR020845">
    <property type="entry name" value="AMP-binding_CS"/>
</dbReference>
<dbReference type="FunFam" id="3.40.50.12780:FF:000012">
    <property type="entry name" value="Non-ribosomal peptide synthetase"/>
    <property type="match status" value="1"/>
</dbReference>
<feature type="domain" description="PKS/mFAS DH" evidence="15">
    <location>
        <begin position="3351"/>
        <end position="3618"/>
    </location>
</feature>
<dbReference type="SUPFAM" id="SSF52777">
    <property type="entry name" value="CoA-dependent acyltransferases"/>
    <property type="match status" value="2"/>
</dbReference>
<keyword evidence="5" id="KW-0963">Cytoplasm</keyword>
<dbReference type="PROSITE" id="PS00455">
    <property type="entry name" value="AMP_BINDING"/>
    <property type="match status" value="1"/>
</dbReference>
<accession>A0A1R1SEP9</accession>
<dbReference type="PROSITE" id="PS52004">
    <property type="entry name" value="KS3_2"/>
    <property type="match status" value="2"/>
</dbReference>
<dbReference type="SMART" id="SM00822">
    <property type="entry name" value="PKS_KR"/>
    <property type="match status" value="2"/>
</dbReference>
<feature type="active site" description="Proton donor; for dehydratase activity" evidence="11">
    <location>
        <position position="3539"/>
    </location>
</feature>
<feature type="domain" description="Ketosynthase family 3 (KS3)" evidence="14">
    <location>
        <begin position="2748"/>
        <end position="3183"/>
    </location>
</feature>
<dbReference type="NCBIfam" id="TIGR01733">
    <property type="entry name" value="AA-adenyl-dom"/>
    <property type="match status" value="1"/>
</dbReference>
<evidence type="ECO:0000256" key="1">
    <source>
        <dbReference type="ARBA" id="ARBA00001957"/>
    </source>
</evidence>
<dbReference type="Pfam" id="PF13193">
    <property type="entry name" value="AMP-binding_C"/>
    <property type="match status" value="1"/>
</dbReference>
<dbReference type="InterPro" id="IPR054514">
    <property type="entry name" value="RhiE-like_linker"/>
</dbReference>
<feature type="region of interest" description="Disordered" evidence="12">
    <location>
        <begin position="3264"/>
        <end position="3283"/>
    </location>
</feature>
<dbReference type="Gene3D" id="3.40.50.720">
    <property type="entry name" value="NAD(P)-binding Rossmann-like Domain"/>
    <property type="match status" value="2"/>
</dbReference>
<organism evidence="16 17">
    <name type="scientific">Streptomyces sparsogenes DSM 40356</name>
    <dbReference type="NCBI Taxonomy" id="1331668"/>
    <lineage>
        <taxon>Bacteria</taxon>
        <taxon>Bacillati</taxon>
        <taxon>Actinomycetota</taxon>
        <taxon>Actinomycetes</taxon>
        <taxon>Kitasatosporales</taxon>
        <taxon>Streptomycetaceae</taxon>
        <taxon>Streptomyces</taxon>
    </lineage>
</organism>
<dbReference type="Gene3D" id="3.30.70.3290">
    <property type="match status" value="1"/>
</dbReference>
<dbReference type="Gene3D" id="1.10.1240.100">
    <property type="match status" value="1"/>
</dbReference>
<feature type="compositionally biased region" description="Pro residues" evidence="12">
    <location>
        <begin position="692"/>
        <end position="706"/>
    </location>
</feature>
<dbReference type="InterPro" id="IPR057326">
    <property type="entry name" value="KR_dom"/>
</dbReference>
<dbReference type="Pfam" id="PF21089">
    <property type="entry name" value="PKS_DH_N"/>
    <property type="match status" value="1"/>
</dbReference>
<dbReference type="PROSITE" id="PS52019">
    <property type="entry name" value="PKS_MFAS_DH"/>
    <property type="match status" value="1"/>
</dbReference>
<dbReference type="InterPro" id="IPR045851">
    <property type="entry name" value="AMP-bd_C_sf"/>
</dbReference>
<evidence type="ECO:0000256" key="10">
    <source>
        <dbReference type="ARBA" id="ARBA00023315"/>
    </source>
</evidence>
<dbReference type="Gene3D" id="3.30.300.30">
    <property type="match status" value="1"/>
</dbReference>
<dbReference type="Gene3D" id="2.30.38.10">
    <property type="entry name" value="Luciferase, Domain 3"/>
    <property type="match status" value="1"/>
</dbReference>
<evidence type="ECO:0000256" key="11">
    <source>
        <dbReference type="PROSITE-ProRule" id="PRU01363"/>
    </source>
</evidence>
<dbReference type="InterPro" id="IPR042104">
    <property type="entry name" value="PKS_dehydratase_sf"/>
</dbReference>
<comment type="pathway">
    <text evidence="3">Antibiotic biosynthesis.</text>
</comment>
<dbReference type="CDD" id="cd19531">
    <property type="entry name" value="LCL_NRPS-like"/>
    <property type="match status" value="1"/>
</dbReference>
<keyword evidence="6" id="KW-0597">Phosphoprotein</keyword>
<dbReference type="InterPro" id="IPR018201">
    <property type="entry name" value="Ketoacyl_synth_AS"/>
</dbReference>
<dbReference type="Gene3D" id="1.10.1200.10">
    <property type="entry name" value="ACP-like"/>
    <property type="match status" value="3"/>
</dbReference>
<dbReference type="InterPro" id="IPR000873">
    <property type="entry name" value="AMP-dep_synth/lig_dom"/>
</dbReference>
<dbReference type="SUPFAM" id="SSF47336">
    <property type="entry name" value="ACP-like"/>
    <property type="match status" value="3"/>
</dbReference>
<dbReference type="InterPro" id="IPR049900">
    <property type="entry name" value="PKS_mFAS_DH"/>
</dbReference>
<dbReference type="InterPro" id="IPR020806">
    <property type="entry name" value="PKS_PP-bd"/>
</dbReference>
<dbReference type="GO" id="GO:0031177">
    <property type="term" value="F:phosphopantetheine binding"/>
    <property type="evidence" value="ECO:0007669"/>
    <property type="project" value="InterPro"/>
</dbReference>
<dbReference type="InterPro" id="IPR020841">
    <property type="entry name" value="PKS_Beta-ketoAc_synthase_dom"/>
</dbReference>
<dbReference type="RefSeq" id="WP_076971213.1">
    <property type="nucleotide sequence ID" value="NZ_ASQP01000322.1"/>
</dbReference>
<dbReference type="Pfam" id="PF22336">
    <property type="entry name" value="RhiE-like_linker"/>
    <property type="match status" value="2"/>
</dbReference>
<feature type="region of interest" description="C-terminal hotdog fold" evidence="11">
    <location>
        <begin position="3483"/>
        <end position="3618"/>
    </location>
</feature>
<dbReference type="PANTHER" id="PTHR43775">
    <property type="entry name" value="FATTY ACID SYNTHASE"/>
    <property type="match status" value="1"/>
</dbReference>
<feature type="domain" description="Carrier" evidence="13">
    <location>
        <begin position="1585"/>
        <end position="1661"/>
    </location>
</feature>
<dbReference type="SUPFAM" id="SSF53901">
    <property type="entry name" value="Thiolase-like"/>
    <property type="match status" value="2"/>
</dbReference>
<dbReference type="Pfam" id="PF00501">
    <property type="entry name" value="AMP-binding"/>
    <property type="match status" value="1"/>
</dbReference>
<dbReference type="InterPro" id="IPR050091">
    <property type="entry name" value="PKS_NRPS_Biosynth_Enz"/>
</dbReference>
<dbReference type="PROSITE" id="PS00606">
    <property type="entry name" value="KS3_1"/>
    <property type="match status" value="2"/>
</dbReference>
<evidence type="ECO:0000256" key="4">
    <source>
        <dbReference type="ARBA" id="ARBA00022450"/>
    </source>
</evidence>
<dbReference type="InterPro" id="IPR009081">
    <property type="entry name" value="PP-bd_ACP"/>
</dbReference>
<dbReference type="Gene3D" id="3.40.47.10">
    <property type="match status" value="2"/>
</dbReference>
<dbReference type="Pfam" id="PF02801">
    <property type="entry name" value="Ketoacyl-synt_C"/>
    <property type="match status" value="2"/>
</dbReference>
<dbReference type="Pfam" id="PF16197">
    <property type="entry name" value="KAsynt_C_assoc"/>
    <property type="match status" value="1"/>
</dbReference>
<dbReference type="Pfam" id="PF00550">
    <property type="entry name" value="PP-binding"/>
    <property type="match status" value="3"/>
</dbReference>
<keyword evidence="7" id="KW-0808">Transferase</keyword>
<evidence type="ECO:0000256" key="2">
    <source>
        <dbReference type="ARBA" id="ARBA00004496"/>
    </source>
</evidence>
<keyword evidence="10" id="KW-0012">Acyltransferase</keyword>
<dbReference type="InterPro" id="IPR049551">
    <property type="entry name" value="PKS_DH_C"/>
</dbReference>
<evidence type="ECO:0000256" key="8">
    <source>
        <dbReference type="ARBA" id="ARBA00022737"/>
    </source>
</evidence>
<dbReference type="SMART" id="SM01294">
    <property type="entry name" value="PKS_PP_betabranch"/>
    <property type="match status" value="2"/>
</dbReference>
<dbReference type="EMBL" id="ASQP01000322">
    <property type="protein sequence ID" value="OMI36745.1"/>
    <property type="molecule type" value="Genomic_DNA"/>
</dbReference>
<evidence type="ECO:0000256" key="6">
    <source>
        <dbReference type="ARBA" id="ARBA00022553"/>
    </source>
</evidence>
<feature type="domain" description="Ketosynthase family 3 (KS3)" evidence="14">
    <location>
        <begin position="27"/>
        <end position="465"/>
    </location>
</feature>
<sequence>MDDKRALLLKLLASVQERAAPGATAEREDIAVIGLAGRYPSATTPDELWSNVVEGRNCVREVPADRWRAEEHYHPDGRDGRSYSKWGGWLDDVDKFDPLLFQISPSDAEEMDPQERLFLETVWATIEDAGYRPRGLGAGNPVGVFAGVMNNDYEWLAGQSSAFGVHTNARSAHWSIANRVSYVLDLRGPSLTVDSACSASLTAVHLACESLRRGECRVAVAGGVNLILHPMHLRMLADRQMISHGDQCRSFGAGADGFVDGEGVGAVLLKPLSAAEADGDRIYAVLKGSAINAGGRTSGYTVPNPTAQAEVIRAAMRRGRVDPRTVTYVEAHGTGTPLGDPIEIAGLREAFRDESGAVPGAGGEGCAIGSLKSNIGHLESAAGIAALTKVLMQLKHGVLPPSLHSAELNPDIDLSKTPFRVQQEAEPWTRPVLRDRDGREVEIPRRAGISSFGGGGANAHLVVEEYRDTRPRTRDGGHAELIVLSALTEERLRAYAGELADFLGRRPTSGASLAECARAAAEVLRVRPEDLDLDLDLVDHGFGAAELVALSERLGLDHTVSGEMSLRDLAGEGGDEAAPALADVAHTLRVGREELDVRLAFPATGLDRVRELLRAVAAGEPADVELNDASRTRRSLDRDAGDRLARALAEEDLRTAARLWTEGAPADWPDTGARRIGLPTYPFARKRYWIPLPPGHDGPAPAPAPAPARAADGTPTAAVGHPEPAPDDRPPVPPNVPELGYYEPIWCPEDQTAPAPPAAEPHRVAVLTPGEPDALARALLRHHPGARLFRLDRDDPAALLAQPVDHLYHLGGTRRPDTSDGALRDGVLRDGVLTLFRTRATRGRLTVVTAGAHEDNPHAAGILGFAQVMAAECPGLDITCVDVSDTDPEQALAAVLAEPPHPAGQAVLVRAGRRHVRRLVAAPLPAPERSPYRTGGTYLVVGGTGGIGQALSEDLASRHGANLVWLSRGELGPEQRETARRVREAGGRLLHLRADVADPAALREAVAETKRRFGALHGVFHAAMTFNTSTIAELTEPELRAAIAAKVDGSLALAAAVAGEPLDFLAFFSSVGSFVSAAGNAAYVAASAFQDAYGRLLATRRPHPVRVINWGYWGRIGSGAQPGLEQIFRNTGVAEFSVREGLDALERVLAGPLVQVMPIRADRRALEAMGLRRSALAERIGRPAPAGAGADAVVAGYQRLTALCESALLGVYQRMGALLRPGERHTVSGLADRLGIVPKYHRLHAALLNILADAGHLTVRGDEVEVVSAPDESDPHRRDGEFDRIAADHPDIAATVTLTRLFLRSYPEVLRGEVVATEIMFPGASMDLVQDFYRGNPLTDSFNELVARAVAEHARAALPALGAGQRLRLVEFGAGTGATTDRVLPALSAHADRVEYVFTDISPEFLDSAERRFGAAYPFTRFRTLNLELDLAGQGFEPGSVDVVVATNVVHATSDLRATLRKARELLRPGGWLVLNELTAIRAGITVTGGVLDGWWAFADGELRIKDAPLTHAGTWQRLLVEEGFTDTLVLDRGPRLGQHVIIGENGVRPAPPTAPAVSAAAARPVSATATAIVADTATDTATDTTAAPLLPRLAAIFEAALKLDQPLDPDRPLSEYGFDSLSGMRIAGVIEEDLGVRVRLGDLLRHPTLRDLVDHLGEKAENGANGAAPAAAPPAPKEPVHRREPVSFPLSVGQRALSVIARTAPGNYAYNLPLAFWLDPDVDVAALRAALRSMVDRHPQLRARVVGERQVVDPDGELAFTERRLDTSDVNAVREAALACVREPFDLAAGPLLRATLFGLADSRHVLLLTFHHIVFDGVSIPVFLRELSAFYRQSPPAGAPEATFADFVREQRDLLASERGGRLRDYWLRQLAGELPALRLPLDRPRPVVPSYQGASLEGRLEAGPVEAAGRLADDEGTSLFCVLLAAYVMLLHGYAPGDRVLVGTPVAGRPSPRYAGVLGYFMNMVVLKHDLDPQRDFRTLLRGVRDTVVEALEHSDYPLLTLAQELRAPGRLFDTAFYFQNWVKDGGDTAPVAGVFPGVHQEGEFDITLEVVEEPEGARYCLKYNPDLFDEDTVRRLGERFARLLDAALAEPDAPLARLTRRAGGERATAHQAPLVGRRAVRDDRTLPELLAEQARRTPDAVAVSDPDTELTYRQLMERVERLAGRLRRRGVAPGSTVGVLVHRSHDMLVALLGVLAAGGAYVPLDPDYPAERLRYMAEDAGLRLLVTQSSARADLGAEVLLLDAVEDDPSPAVDGRPGGSAATPDDPAYVIYTSGSTGRPKGVQVPHRALANLLLSMAEEPGLTADDHLLALTTVCFDIAALELFLPLITGGRVEIVPTRIARDGVLLRRLLEAGRATVVQATPATWKMLLAAGWRGNSGLKVLCGGEALDQDTAEELLARAGQVWNMFGPTETTIWSTVCRLAPGDRVTIGHPIDNTRLHILDTHGRPVPAGVPGELYIGGTGLATGYLGRPELTAQRFVTVEGDRRYRTGDLVRALPDGRVEYLGRLDAQVKVRGFRVEPGEVESVLRGRPGVREAVVVARRVGGENVLYAFLVLEDGATVPSRDALAVHLPAHLLPDALVALPALPQTLNGKVDRVRLTQAPLDELRAASAPARRPAVGTDELAAMVADILAVDVSQVRPDAPLGELGMNSVSFTALSTRIGERYGIEVLPTLFYRFPTLTAVAAHLAGGGTADPAAYDPGAEAHPEVYPEAHPDAGRARGAEVTVRPAPERAAPGRPGGAGDIAIVGMAGRLPGSADLAEFWDHLEQGRDLVGEIPADRWDWRAHAGESRSRWGGFLTGVDRFDAAFFSISPREAELMDPQQRLLLEVVWSAIEDAGYRASDLAGKRVGVFIGTTNSDYPEVQRAAGRAVDAHTLTGAAQSIIPNRISYLLDLRGPSVAVDTACSSSLTAVHQAVAALRDGTCDLAIAGGVSLILDPGLYAALSQGEMLSEDGRCKAFDAAANGYVRGEGVGVVVLRDHAAARRDGDPVAAVIKATAVGHGGRTTSLTSPNPNAQTELLIEAYRAAGIDPRTVGYIEAHGTGTALGDPIEFGALNQAFAELSGDAGTGAGPGAEAGGPRCGIGSVKTNIGHLEAAAGIAGLLKVVLALRHRTLPASLHFHEPNPYLELSGSPFEIVDSTRPWAAPVAADGTALPRRAGVSSFGFGGANAHVVVEEAEPAPAGTDDGQGQLFVLSARTARALREQARRLAAYVRAERPAPADVAHTLRTGREPMEHRLAFVARGHAELLDHLDAHAEGRTGPGALTGRVPAGPRRDAASRGAAWREYVRALCAERDLEALAQLWAEGADVDWSGLPPARRIGLPAYPFERTRHWVESIAGSGRAALLDENVSTFGESAFTKRLTGAEFFLADHVVGEERVLPGVVYLEMARLAGERAHGAARVRRIDDVVWAAPVALAPGQSHDLRVVVTPSGAFDIAGEHPHARGTLVFEQADEADEAGAAAERIDLAAVRSRCSRTRSRQEAYDYFESLDFRYGPSFRVIEELALDDTEALARLRRPDVGDHRFHPSLLDGALQTAGWLVSGSVPHLPYSIGSVTLHAELPEVCYAHVTVVQRGADGQVFDIALTAEDGTVVARIERFTLRAVSRPEPGVHAFEPVWRELDDEGDEGDEGDTGAEVELLAVLDTGDGRAAELREELLRLAPGLSVRVGDPGPASHLVHLAPRGGLDEALRGGFHTALEVCRARIAGRGGPLRYLYVHGDEPGAAGSAHAALDGFARSIGQEHPGVRMTVLAHPGAASASAADLARLVLAELRGAEPELRVDGARRTVRGWRALTLPAAGASPLARDGAHIVTGGSGKLARLVAHRIARHPGAGVVLVGRSEPAEDLPEGWLYLRADVGVRDDVERVVREARRGFGRIAGVVHAAGTLRDSLALHKSGADADTVLAPKVRGLVLLDEATRRDQLDYFVAFGSTAAVFGNVGQTDYAFANSFLAHYLGRRPGRGLAVDWSLWRDGGMTIDAGARQAMRRSFGMEPLLAEAALDALEGALASGASRILLTAGDRGRIEEALRREPADPAPRKAVETAPALPEQPAGDLRGPAEEFLRGLLATELKMAADDIATDESFEHYGIDSLLVLSLTRELERHFGPLSKTLFFEYLTVAELAGFLVEHHGEALRQLVLHRERAIDEEHKLTDDMYQPLADTMTAV</sequence>
<keyword evidence="9" id="KW-0511">Multifunctional enzyme</keyword>
<evidence type="ECO:0000256" key="9">
    <source>
        <dbReference type="ARBA" id="ARBA00023268"/>
    </source>
</evidence>
<keyword evidence="8" id="KW-0677">Repeat</keyword>
<dbReference type="InterPro" id="IPR036291">
    <property type="entry name" value="NAD(P)-bd_dom_sf"/>
</dbReference>
<evidence type="ECO:0000256" key="7">
    <source>
        <dbReference type="ARBA" id="ARBA00022679"/>
    </source>
</evidence>
<feature type="region of interest" description="Disordered" evidence="12">
    <location>
        <begin position="1662"/>
        <end position="1683"/>
    </location>
</feature>
<dbReference type="GO" id="GO:0071770">
    <property type="term" value="P:DIM/DIP cell wall layer assembly"/>
    <property type="evidence" value="ECO:0007669"/>
    <property type="project" value="TreeGrafter"/>
</dbReference>
<keyword evidence="17" id="KW-1185">Reference proteome</keyword>
<dbReference type="InterPro" id="IPR029063">
    <property type="entry name" value="SAM-dependent_MTases_sf"/>
</dbReference>
<comment type="cofactor">
    <cofactor evidence="1">
        <name>pantetheine 4'-phosphate</name>
        <dbReference type="ChEBI" id="CHEBI:47942"/>
    </cofactor>
</comment>
<dbReference type="CDD" id="cd08953">
    <property type="entry name" value="KR_2_SDR_x"/>
    <property type="match status" value="2"/>
</dbReference>
<dbReference type="PROSITE" id="PS00012">
    <property type="entry name" value="PHOSPHOPANTETHEINE"/>
    <property type="match status" value="1"/>
</dbReference>
<dbReference type="CDD" id="cd00833">
    <property type="entry name" value="PKS"/>
    <property type="match status" value="2"/>
</dbReference>
<dbReference type="Pfam" id="PF08659">
    <property type="entry name" value="KR"/>
    <property type="match status" value="2"/>
</dbReference>
<evidence type="ECO:0000256" key="3">
    <source>
        <dbReference type="ARBA" id="ARBA00004792"/>
    </source>
</evidence>
<feature type="domain" description="Carrier" evidence="13">
    <location>
        <begin position="2624"/>
        <end position="2698"/>
    </location>
</feature>
<dbReference type="InterPro" id="IPR020807">
    <property type="entry name" value="PKS_DH"/>
</dbReference>
<dbReference type="InterPro" id="IPR010071">
    <property type="entry name" value="AA_adenyl_dom"/>
</dbReference>
<dbReference type="FunFam" id="3.40.47.10:FF:000019">
    <property type="entry name" value="Polyketide synthase type I"/>
    <property type="match status" value="2"/>
</dbReference>
<dbReference type="Pfam" id="PF14765">
    <property type="entry name" value="PS-DH"/>
    <property type="match status" value="1"/>
</dbReference>
<dbReference type="Gene3D" id="3.30.559.10">
    <property type="entry name" value="Chloramphenicol acetyltransferase-like domain"/>
    <property type="match status" value="1"/>
</dbReference>
<dbReference type="FunFam" id="3.40.50.980:FF:000001">
    <property type="entry name" value="Non-ribosomal peptide synthetase"/>
    <property type="match status" value="1"/>
</dbReference>
<feature type="active site" description="Proton acceptor; for dehydratase activity" evidence="11">
    <location>
        <position position="3380"/>
    </location>
</feature>
<dbReference type="Gene3D" id="3.30.559.30">
    <property type="entry name" value="Nonribosomal peptide synthetase, condensation domain"/>
    <property type="match status" value="1"/>
</dbReference>
<dbReference type="SMART" id="SM00825">
    <property type="entry name" value="PKS_KS"/>
    <property type="match status" value="2"/>
</dbReference>
<dbReference type="GO" id="GO:0005737">
    <property type="term" value="C:cytoplasm"/>
    <property type="evidence" value="ECO:0007669"/>
    <property type="project" value="UniProtKB-SubCell"/>
</dbReference>
<dbReference type="InterPro" id="IPR014030">
    <property type="entry name" value="Ketoacyl_synth_N"/>
</dbReference>
<dbReference type="PANTHER" id="PTHR43775:SF37">
    <property type="entry name" value="SI:DKEY-61P9.11"/>
    <property type="match status" value="1"/>
</dbReference>
<dbReference type="InterPro" id="IPR013968">
    <property type="entry name" value="PKS_KR"/>
</dbReference>
<dbReference type="InterPro" id="IPR014031">
    <property type="entry name" value="Ketoacyl_synth_C"/>
</dbReference>
<dbReference type="InterPro" id="IPR025110">
    <property type="entry name" value="AMP-bd_C"/>
</dbReference>
<gene>
    <name evidence="16" type="ORF">SPAR_24676</name>
</gene>
<evidence type="ECO:0000259" key="13">
    <source>
        <dbReference type="PROSITE" id="PS50075"/>
    </source>
</evidence>
<evidence type="ECO:0000259" key="14">
    <source>
        <dbReference type="PROSITE" id="PS52004"/>
    </source>
</evidence>
<evidence type="ECO:0000259" key="15">
    <source>
        <dbReference type="PROSITE" id="PS52019"/>
    </source>
</evidence>
<dbReference type="SUPFAM" id="SSF53335">
    <property type="entry name" value="S-adenosyl-L-methionine-dependent methyltransferases"/>
    <property type="match status" value="1"/>
</dbReference>
<feature type="region of interest" description="Disordered" evidence="12">
    <location>
        <begin position="4038"/>
        <end position="4064"/>
    </location>
</feature>
<dbReference type="GO" id="GO:0033068">
    <property type="term" value="P:macrolide biosynthetic process"/>
    <property type="evidence" value="ECO:0007669"/>
    <property type="project" value="UniProtKB-ARBA"/>
</dbReference>
<comment type="caution">
    <text evidence="16">The sequence shown here is derived from an EMBL/GenBank/DDBJ whole genome shotgun (WGS) entry which is preliminary data.</text>
</comment>
<evidence type="ECO:0000313" key="16">
    <source>
        <dbReference type="EMBL" id="OMI36745.1"/>
    </source>
</evidence>
<dbReference type="GO" id="GO:0004315">
    <property type="term" value="F:3-oxoacyl-[acyl-carrier-protein] synthase activity"/>
    <property type="evidence" value="ECO:0007669"/>
    <property type="project" value="InterPro"/>
</dbReference>
<dbReference type="Proteomes" id="UP000186168">
    <property type="component" value="Unassembled WGS sequence"/>
</dbReference>
<evidence type="ECO:0000256" key="12">
    <source>
        <dbReference type="SAM" id="MobiDB-lite"/>
    </source>
</evidence>
<dbReference type="InterPro" id="IPR001242">
    <property type="entry name" value="Condensation_dom"/>
</dbReference>
<dbReference type="SUPFAM" id="SSF56801">
    <property type="entry name" value="Acetyl-CoA synthetase-like"/>
    <property type="match status" value="1"/>
</dbReference>
<dbReference type="GO" id="GO:0006633">
    <property type="term" value="P:fatty acid biosynthetic process"/>
    <property type="evidence" value="ECO:0007669"/>
    <property type="project" value="InterPro"/>
</dbReference>
<dbReference type="SUPFAM" id="SSF51735">
    <property type="entry name" value="NAD(P)-binding Rossmann-fold domains"/>
    <property type="match status" value="4"/>
</dbReference>
<dbReference type="InterPro" id="IPR049552">
    <property type="entry name" value="PKS_DH_N"/>
</dbReference>
<reference evidence="16 17" key="1">
    <citation type="submission" date="2013-05" db="EMBL/GenBank/DDBJ databases">
        <title>Genome sequence of Streptomyces sparsogenes DSM 40356.</title>
        <authorList>
            <person name="Coyne S."/>
            <person name="Seebeck F.P."/>
        </authorList>
    </citation>
    <scope>NUCLEOTIDE SEQUENCE [LARGE SCALE GENOMIC DNA]</scope>
    <source>
        <strain evidence="16 17">DSM 40356</strain>
    </source>
</reference>